<reference evidence="1" key="1">
    <citation type="submission" date="2020-05" db="EMBL/GenBank/DDBJ databases">
        <authorList>
            <person name="Chiriac C."/>
            <person name="Salcher M."/>
            <person name="Ghai R."/>
            <person name="Kavagutti S V."/>
        </authorList>
    </citation>
    <scope>NUCLEOTIDE SEQUENCE</scope>
</reference>
<accession>A0A6J7W9Y6</accession>
<gene>
    <name evidence="1" type="ORF">UFOVP149_18</name>
</gene>
<proteinExistence type="predicted"/>
<name>A0A6J7W9Y6_9CAUD</name>
<dbReference type="EMBL" id="LR798198">
    <property type="protein sequence ID" value="CAB5155599.1"/>
    <property type="molecule type" value="Genomic_DNA"/>
</dbReference>
<evidence type="ECO:0000313" key="1">
    <source>
        <dbReference type="EMBL" id="CAB5155599.1"/>
    </source>
</evidence>
<organism evidence="1">
    <name type="scientific">uncultured Caudovirales phage</name>
    <dbReference type="NCBI Taxonomy" id="2100421"/>
    <lineage>
        <taxon>Viruses</taxon>
        <taxon>Duplodnaviria</taxon>
        <taxon>Heunggongvirae</taxon>
        <taxon>Uroviricota</taxon>
        <taxon>Caudoviricetes</taxon>
        <taxon>Peduoviridae</taxon>
        <taxon>Maltschvirus</taxon>
        <taxon>Maltschvirus maltsch</taxon>
    </lineage>
</organism>
<sequence length="60" mass="5961">MADAKPTKIGLDSAVAMEVAAKAPADAAAEAPAAIVDERRVVGVAEFAAPNGSKIVVTNL</sequence>
<protein>
    <submittedName>
        <fullName evidence="1">Uncharacterized protein</fullName>
    </submittedName>
</protein>